<dbReference type="GO" id="GO:0015074">
    <property type="term" value="P:DNA integration"/>
    <property type="evidence" value="ECO:0007669"/>
    <property type="project" value="InterPro"/>
</dbReference>
<evidence type="ECO:0000313" key="4">
    <source>
        <dbReference type="Proteomes" id="UP000244369"/>
    </source>
</evidence>
<dbReference type="InterPro" id="IPR025948">
    <property type="entry name" value="HTH-like_dom"/>
</dbReference>
<dbReference type="Pfam" id="PF13276">
    <property type="entry name" value="HTH_21"/>
    <property type="match status" value="1"/>
</dbReference>
<dbReference type="InterPro" id="IPR048020">
    <property type="entry name" value="Transpos_IS3"/>
</dbReference>
<reference evidence="3 4" key="1">
    <citation type="submission" date="2018-03" db="EMBL/GenBank/DDBJ databases">
        <title>Complete Genome Sequence of the Chinese traditional Highland Barley wine Isolate Lactobacillus reuteri WHH1689.</title>
        <authorList>
            <person name="Chen S."/>
            <person name="Chen L."/>
            <person name="Chen L."/>
            <person name="Li Y."/>
        </authorList>
    </citation>
    <scope>NUCLEOTIDE SEQUENCE [LARGE SCALE GENOMIC DNA]</scope>
    <source>
        <strain evidence="3 4">WHH1689</strain>
    </source>
</reference>
<dbReference type="Gene3D" id="3.30.420.10">
    <property type="entry name" value="Ribonuclease H-like superfamily/Ribonuclease H"/>
    <property type="match status" value="1"/>
</dbReference>
<evidence type="ECO:0000256" key="1">
    <source>
        <dbReference type="ARBA" id="ARBA00002286"/>
    </source>
</evidence>
<gene>
    <name evidence="3" type="ORF">LWHH1689_0805</name>
</gene>
<dbReference type="InterPro" id="IPR036397">
    <property type="entry name" value="RNaseH_sf"/>
</dbReference>
<dbReference type="InterPro" id="IPR001584">
    <property type="entry name" value="Integrase_cat-core"/>
</dbReference>
<dbReference type="Pfam" id="PF00665">
    <property type="entry name" value="rve"/>
    <property type="match status" value="1"/>
</dbReference>
<dbReference type="InterPro" id="IPR050900">
    <property type="entry name" value="Transposase_IS3/IS150/IS904"/>
</dbReference>
<dbReference type="SUPFAM" id="SSF53098">
    <property type="entry name" value="Ribonuclease H-like"/>
    <property type="match status" value="1"/>
</dbReference>
<name>A0A2S1EQ56_LIMRT</name>
<dbReference type="PANTHER" id="PTHR46889:SF4">
    <property type="entry name" value="TRANSPOSASE INSO FOR INSERTION SEQUENCE ELEMENT IS911B-RELATED"/>
    <property type="match status" value="1"/>
</dbReference>
<feature type="domain" description="Integrase catalytic" evidence="2">
    <location>
        <begin position="107"/>
        <end position="209"/>
    </location>
</feature>
<proteinExistence type="predicted"/>
<dbReference type="GO" id="GO:0003676">
    <property type="term" value="F:nucleic acid binding"/>
    <property type="evidence" value="ECO:0007669"/>
    <property type="project" value="InterPro"/>
</dbReference>
<dbReference type="EMBL" id="CP027805">
    <property type="protein sequence ID" value="AWD62124.1"/>
    <property type="molecule type" value="Genomic_DNA"/>
</dbReference>
<dbReference type="PANTHER" id="PTHR46889">
    <property type="entry name" value="TRANSPOSASE INSF FOR INSERTION SEQUENCE IS3B-RELATED"/>
    <property type="match status" value="1"/>
</dbReference>
<dbReference type="NCBIfam" id="NF033516">
    <property type="entry name" value="transpos_IS3"/>
    <property type="match status" value="1"/>
</dbReference>
<dbReference type="Proteomes" id="UP000244369">
    <property type="component" value="Chromosome"/>
</dbReference>
<evidence type="ECO:0000313" key="3">
    <source>
        <dbReference type="EMBL" id="AWD62124.1"/>
    </source>
</evidence>
<comment type="function">
    <text evidence="1">Involved in the transposition of the insertion sequence.</text>
</comment>
<accession>A0A2S1EQ56</accession>
<organism evidence="3 4">
    <name type="scientific">Limosilactobacillus reuteri</name>
    <name type="common">Lactobacillus reuteri</name>
    <dbReference type="NCBI Taxonomy" id="1598"/>
    <lineage>
        <taxon>Bacteria</taxon>
        <taxon>Bacillati</taxon>
        <taxon>Bacillota</taxon>
        <taxon>Bacilli</taxon>
        <taxon>Lactobacillales</taxon>
        <taxon>Lactobacillaceae</taxon>
        <taxon>Limosilactobacillus</taxon>
    </lineage>
</organism>
<protein>
    <submittedName>
        <fullName evidence="3">Integrase</fullName>
    </submittedName>
</protein>
<dbReference type="InterPro" id="IPR012337">
    <property type="entry name" value="RNaseH-like_sf"/>
</dbReference>
<evidence type="ECO:0000259" key="2">
    <source>
        <dbReference type="PROSITE" id="PS50994"/>
    </source>
</evidence>
<sequence>MCKIADSSRDGYYKWLNRKPSRYHNEQAELLEAIVELEEEHNWTLGYLAMTTQLSFENRLSFTAGLKRITNCMRKHGIRANIRKKKRNRIQRHEEYINDNLLQGQFDRETKNEVWVTDTTEVAYGEHTLHKVRVHVILDLYGRYALSYNISDTETSSAVIETFNRAFTVEPDAQPMVHTDRGSAYCSSMFNDYLASKNCIHSMSHPGHP</sequence>
<dbReference type="PROSITE" id="PS50994">
    <property type="entry name" value="INTEGRASE"/>
    <property type="match status" value="1"/>
</dbReference>
<dbReference type="AlphaFoldDB" id="A0A2S1EQ56"/>